<name>A0ABU1FV22_9MICC</name>
<dbReference type="Gene3D" id="3.30.70.360">
    <property type="match status" value="1"/>
</dbReference>
<sequence length="426" mass="45466">MSNSYTPSEATRQAAARVMDRCEQLAAITAMTDETGAPAGILRAYLTDEHRQHNQLAAEWFSQIGLATWQDAAGNQCARLEGREPGLPALIIASHLDTVPDAGKYDGILGVLLGMEVAARLAPRASELPFAVELAAFADEEGTRFGATLLGSAAMAGTWQPEWWQKTDAEGITMAEAFTSFGLDPEAIGDAARRPEELIGYLEAHIEQGPYLEAAERPLGVVTSIAGARRFTISIHGEARHAGGTPYERRQDALIGASQAVLDIERIGRAHGAIATVGQMSTHPGAVNVVPGRADFSLDLRAETDALRDAAWEAIRMAVEEFCVARRLRVTVEEIHSAPSVSCAPSLMEAVAAGIARTGDPDPLRLFSPAGHDAMAMAAVTPIGMLFTRCDDGISHHPEENVTTDDVAYALDALEAAVWEIVSSYE</sequence>
<evidence type="ECO:0000256" key="2">
    <source>
        <dbReference type="ARBA" id="ARBA00006153"/>
    </source>
</evidence>
<evidence type="ECO:0000256" key="4">
    <source>
        <dbReference type="ARBA" id="ARBA00022723"/>
    </source>
</evidence>
<keyword evidence="5" id="KW-0378">Hydrolase</keyword>
<dbReference type="EMBL" id="JAVKGT010000027">
    <property type="protein sequence ID" value="MDR5712521.1"/>
    <property type="molecule type" value="Genomic_DNA"/>
</dbReference>
<evidence type="ECO:0000313" key="9">
    <source>
        <dbReference type="Proteomes" id="UP001260872"/>
    </source>
</evidence>
<dbReference type="InterPro" id="IPR010158">
    <property type="entry name" value="Amidase_Cbmase"/>
</dbReference>
<dbReference type="InterPro" id="IPR002933">
    <property type="entry name" value="Peptidase_M20"/>
</dbReference>
<dbReference type="PIRSF" id="PIRSF001235">
    <property type="entry name" value="Amidase_carbamoylase"/>
    <property type="match status" value="1"/>
</dbReference>
<comment type="similarity">
    <text evidence="2">Belongs to the peptidase M20 family.</text>
</comment>
<dbReference type="SUPFAM" id="SSF53187">
    <property type="entry name" value="Zn-dependent exopeptidases"/>
    <property type="match status" value="1"/>
</dbReference>
<comment type="cofactor">
    <cofactor evidence="1">
        <name>Mn(2+)</name>
        <dbReference type="ChEBI" id="CHEBI:29035"/>
    </cofactor>
</comment>
<dbReference type="InterPro" id="IPR036264">
    <property type="entry name" value="Bact_exopeptidase_dim_dom"/>
</dbReference>
<comment type="caution">
    <text evidence="8">The sequence shown here is derived from an EMBL/GenBank/DDBJ whole genome shotgun (WGS) entry which is preliminary data.</text>
</comment>
<dbReference type="PANTHER" id="PTHR32494:SF19">
    <property type="entry name" value="ALLANTOATE DEIMINASE-RELATED"/>
    <property type="match status" value="1"/>
</dbReference>
<keyword evidence="4" id="KW-0479">Metal-binding</keyword>
<dbReference type="PANTHER" id="PTHR32494">
    <property type="entry name" value="ALLANTOATE DEIMINASE-RELATED"/>
    <property type="match status" value="1"/>
</dbReference>
<evidence type="ECO:0000256" key="6">
    <source>
        <dbReference type="ARBA" id="ARBA00023211"/>
    </source>
</evidence>
<evidence type="ECO:0000259" key="7">
    <source>
        <dbReference type="Pfam" id="PF07687"/>
    </source>
</evidence>
<gene>
    <name evidence="8" type="ORF">RH857_10310</name>
</gene>
<dbReference type="CDD" id="cd03884">
    <property type="entry name" value="M20_bAS"/>
    <property type="match status" value="1"/>
</dbReference>
<dbReference type="InterPro" id="IPR011650">
    <property type="entry name" value="Peptidase_M20_dimer"/>
</dbReference>
<reference evidence="9" key="1">
    <citation type="submission" date="2023-07" db="EMBL/GenBank/DDBJ databases">
        <title>Description of three actinobacteria isolated from air of manufacturing shop in a pharmaceutical factory.</title>
        <authorList>
            <person name="Zhang D.-F."/>
        </authorList>
    </citation>
    <scope>NUCLEOTIDE SEQUENCE [LARGE SCALE GENOMIC DNA]</scope>
    <source>
        <strain evidence="9">CCTCC AB 207010</strain>
    </source>
</reference>
<evidence type="ECO:0000256" key="1">
    <source>
        <dbReference type="ARBA" id="ARBA00001936"/>
    </source>
</evidence>
<keyword evidence="9" id="KW-1185">Reference proteome</keyword>
<dbReference type="RefSeq" id="WP_310537895.1">
    <property type="nucleotide sequence ID" value="NZ_BAAAOC010000004.1"/>
</dbReference>
<dbReference type="Pfam" id="PF01546">
    <property type="entry name" value="Peptidase_M20"/>
    <property type="match status" value="1"/>
</dbReference>
<protein>
    <submittedName>
        <fullName evidence="8">Allantoate amidohydrolase</fullName>
    </submittedName>
</protein>
<dbReference type="Proteomes" id="UP001260872">
    <property type="component" value="Unassembled WGS sequence"/>
</dbReference>
<evidence type="ECO:0000313" key="8">
    <source>
        <dbReference type="EMBL" id="MDR5712521.1"/>
    </source>
</evidence>
<dbReference type="Pfam" id="PF07687">
    <property type="entry name" value="M20_dimer"/>
    <property type="match status" value="1"/>
</dbReference>
<keyword evidence="6" id="KW-0464">Manganese</keyword>
<dbReference type="SUPFAM" id="SSF55031">
    <property type="entry name" value="Bacterial exopeptidase dimerisation domain"/>
    <property type="match status" value="1"/>
</dbReference>
<dbReference type="Gene3D" id="3.40.630.10">
    <property type="entry name" value="Zn peptidases"/>
    <property type="match status" value="1"/>
</dbReference>
<evidence type="ECO:0000256" key="5">
    <source>
        <dbReference type="ARBA" id="ARBA00022801"/>
    </source>
</evidence>
<dbReference type="NCBIfam" id="TIGR01879">
    <property type="entry name" value="hydantase"/>
    <property type="match status" value="1"/>
</dbReference>
<organism evidence="8 9">
    <name type="scientific">Nesterenkonia flava</name>
    <dbReference type="NCBI Taxonomy" id="469799"/>
    <lineage>
        <taxon>Bacteria</taxon>
        <taxon>Bacillati</taxon>
        <taxon>Actinomycetota</taxon>
        <taxon>Actinomycetes</taxon>
        <taxon>Micrococcales</taxon>
        <taxon>Micrococcaceae</taxon>
        <taxon>Nesterenkonia</taxon>
    </lineage>
</organism>
<evidence type="ECO:0000256" key="3">
    <source>
        <dbReference type="ARBA" id="ARBA00011738"/>
    </source>
</evidence>
<feature type="domain" description="Peptidase M20 dimerisation" evidence="7">
    <location>
        <begin position="226"/>
        <end position="322"/>
    </location>
</feature>
<proteinExistence type="inferred from homology"/>
<comment type="subunit">
    <text evidence="3">Homodimer.</text>
</comment>
<dbReference type="NCBIfam" id="NF006775">
    <property type="entry name" value="PRK09290.2-5"/>
    <property type="match status" value="1"/>
</dbReference>
<accession>A0ABU1FV22</accession>